<evidence type="ECO:0000259" key="1">
    <source>
        <dbReference type="Pfam" id="PF04326"/>
    </source>
</evidence>
<feature type="domain" description="Schlafen AlbA-2" evidence="1">
    <location>
        <begin position="14"/>
        <end position="152"/>
    </location>
</feature>
<dbReference type="Pfam" id="PF04326">
    <property type="entry name" value="SLFN_AlbA_2"/>
    <property type="match status" value="1"/>
</dbReference>
<dbReference type="InterPro" id="IPR038461">
    <property type="entry name" value="Schlafen_AlbA_2_dom_sf"/>
</dbReference>
<sequence length="334" mass="39648">MKEKVIEIIKYYPESHNVDFKKEQYPIQKHYKKHEIIKDISAMANHPSNEDKFIIIGVKEKNGTAAEFYNIDELIDQANYQQYLDSHIEPKINFEYRSIDFEGYTLAYFRIFDNKDRPYILKKNVQNSMEQNKTEFKEGDGFIRVGTSTKRLMRADYDNIYKTKFENPDRKDDIEIIPVVRNCTTDDLSFYDLRYFDIDLVNRSNKSIDLDIEMKIFFSGEPTIISEERLKKKLPKKESLSSYTNYSFSSVAADTLAFKLRLNVVEYDEYIFVERTKMRFEKCAISIPQESLERNVFLKELVLVEKPYSIKGEVIIRSDEFTSGLLKKEFEYKI</sequence>
<evidence type="ECO:0000313" key="2">
    <source>
        <dbReference type="EMBL" id="PXY01389.1"/>
    </source>
</evidence>
<organism evidence="2 3">
    <name type="scientific">Marinifilum breve</name>
    <dbReference type="NCBI Taxonomy" id="2184082"/>
    <lineage>
        <taxon>Bacteria</taxon>
        <taxon>Pseudomonadati</taxon>
        <taxon>Bacteroidota</taxon>
        <taxon>Bacteroidia</taxon>
        <taxon>Marinilabiliales</taxon>
        <taxon>Marinifilaceae</taxon>
    </lineage>
</organism>
<protein>
    <recommendedName>
        <fullName evidence="1">Schlafen AlbA-2 domain-containing protein</fullName>
    </recommendedName>
</protein>
<dbReference type="Proteomes" id="UP000248079">
    <property type="component" value="Unassembled WGS sequence"/>
</dbReference>
<dbReference type="AlphaFoldDB" id="A0A2V3ZY53"/>
<dbReference type="RefSeq" id="WP_110360201.1">
    <property type="nucleotide sequence ID" value="NZ_QFLI01000003.1"/>
</dbReference>
<reference evidence="2 3" key="1">
    <citation type="submission" date="2018-05" db="EMBL/GenBank/DDBJ databases">
        <title>Marinifilum breve JC075T sp. nov., a marine bacterium isolated from Yongle Blue Hole in the South China Sea.</title>
        <authorList>
            <person name="Fu T."/>
        </authorList>
    </citation>
    <scope>NUCLEOTIDE SEQUENCE [LARGE SCALE GENOMIC DNA]</scope>
    <source>
        <strain evidence="2 3">JC075</strain>
    </source>
</reference>
<comment type="caution">
    <text evidence="2">The sequence shown here is derived from an EMBL/GenBank/DDBJ whole genome shotgun (WGS) entry which is preliminary data.</text>
</comment>
<evidence type="ECO:0000313" key="3">
    <source>
        <dbReference type="Proteomes" id="UP000248079"/>
    </source>
</evidence>
<dbReference type="Gene3D" id="3.30.950.30">
    <property type="entry name" value="Schlafen, AAA domain"/>
    <property type="match status" value="1"/>
</dbReference>
<dbReference type="InterPro" id="IPR007421">
    <property type="entry name" value="Schlafen_AlbA_2_dom"/>
</dbReference>
<gene>
    <name evidence="2" type="ORF">DF185_07855</name>
</gene>
<name>A0A2V3ZY53_9BACT</name>
<keyword evidence="3" id="KW-1185">Reference proteome</keyword>
<proteinExistence type="predicted"/>
<dbReference type="OrthoDB" id="800010at2"/>
<accession>A0A2V3ZY53</accession>
<dbReference type="EMBL" id="QFLI01000003">
    <property type="protein sequence ID" value="PXY01389.1"/>
    <property type="molecule type" value="Genomic_DNA"/>
</dbReference>